<dbReference type="GO" id="GO:0000981">
    <property type="term" value="F:DNA-binding transcription factor activity, RNA polymerase II-specific"/>
    <property type="evidence" value="ECO:0007669"/>
    <property type="project" value="TreeGrafter"/>
</dbReference>
<evidence type="ECO:0000313" key="8">
    <source>
        <dbReference type="RefSeq" id="XP_018015241.1"/>
    </source>
</evidence>
<feature type="domain" description="Homeobox" evidence="6">
    <location>
        <begin position="1"/>
        <end position="20"/>
    </location>
</feature>
<dbReference type="PANTHER" id="PTHR45921">
    <property type="entry name" value="IP01054P"/>
    <property type="match status" value="1"/>
</dbReference>
<dbReference type="OrthoDB" id="6159439at2759"/>
<evidence type="ECO:0000313" key="7">
    <source>
        <dbReference type="Proteomes" id="UP000694843"/>
    </source>
</evidence>
<keyword evidence="3 4" id="KW-0539">Nucleus</keyword>
<dbReference type="RefSeq" id="XP_018015241.1">
    <property type="nucleotide sequence ID" value="XM_018159752.2"/>
</dbReference>
<dbReference type="InterPro" id="IPR042247">
    <property type="entry name" value="TLX1/2/3"/>
</dbReference>
<dbReference type="PROSITE" id="PS50071">
    <property type="entry name" value="HOMEOBOX_2"/>
    <property type="match status" value="1"/>
</dbReference>
<dbReference type="Gene3D" id="1.10.10.60">
    <property type="entry name" value="Homeodomain-like"/>
    <property type="match status" value="1"/>
</dbReference>
<dbReference type="CDD" id="cd00086">
    <property type="entry name" value="homeodomain"/>
    <property type="match status" value="1"/>
</dbReference>
<name>A0A8B7NQ62_HYAAZ</name>
<feature type="compositionally biased region" description="Low complexity" evidence="5">
    <location>
        <begin position="118"/>
        <end position="136"/>
    </location>
</feature>
<dbReference type="InterPro" id="IPR001356">
    <property type="entry name" value="HD"/>
</dbReference>
<reference evidence="8" key="1">
    <citation type="submission" date="2025-08" db="UniProtKB">
        <authorList>
            <consortium name="RefSeq"/>
        </authorList>
    </citation>
    <scope>IDENTIFICATION</scope>
    <source>
        <tissue evidence="8">Whole organism</tissue>
    </source>
</reference>
<accession>A0A8B7NQ62</accession>
<dbReference type="SUPFAM" id="SSF46689">
    <property type="entry name" value="Homeodomain-like"/>
    <property type="match status" value="1"/>
</dbReference>
<feature type="region of interest" description="Disordered" evidence="5">
    <location>
        <begin position="112"/>
        <end position="136"/>
    </location>
</feature>
<dbReference type="PANTHER" id="PTHR45921:SF6">
    <property type="entry name" value="C15"/>
    <property type="match status" value="1"/>
</dbReference>
<evidence type="ECO:0000256" key="2">
    <source>
        <dbReference type="ARBA" id="ARBA00022473"/>
    </source>
</evidence>
<dbReference type="GeneID" id="108672127"/>
<evidence type="ECO:0000256" key="5">
    <source>
        <dbReference type="SAM" id="MobiDB-lite"/>
    </source>
</evidence>
<keyword evidence="2" id="KW-0217">Developmental protein</keyword>
<dbReference type="InterPro" id="IPR009057">
    <property type="entry name" value="Homeodomain-like_sf"/>
</dbReference>
<keyword evidence="3 4" id="KW-0371">Homeobox</keyword>
<evidence type="ECO:0000259" key="6">
    <source>
        <dbReference type="PROSITE" id="PS50071"/>
    </source>
</evidence>
<dbReference type="AlphaFoldDB" id="A0A8B7NQ62"/>
<sequence>MTDAQVKTWFQNRRTKWRRQIAEERETDRHHTNRILLSLQSNGMLSETQAAPLYNTNASLCALENIKPWAERNTLPPSGGEDNEPSSLSAAALAADSVVPVGADADTFNTVADATDTMSKSSSRSNSPAPMSPMSS</sequence>
<feature type="DNA-binding region" description="Homeobox" evidence="3">
    <location>
        <begin position="3"/>
        <end position="21"/>
    </location>
</feature>
<proteinExistence type="predicted"/>
<keyword evidence="7" id="KW-1185">Reference proteome</keyword>
<dbReference type="Proteomes" id="UP000694843">
    <property type="component" value="Unplaced"/>
</dbReference>
<evidence type="ECO:0000256" key="4">
    <source>
        <dbReference type="RuleBase" id="RU000682"/>
    </source>
</evidence>
<dbReference type="GO" id="GO:0048513">
    <property type="term" value="P:animal organ development"/>
    <property type="evidence" value="ECO:0007669"/>
    <property type="project" value="TreeGrafter"/>
</dbReference>
<dbReference type="GO" id="GO:0005634">
    <property type="term" value="C:nucleus"/>
    <property type="evidence" value="ECO:0007669"/>
    <property type="project" value="UniProtKB-SubCell"/>
</dbReference>
<comment type="subcellular location">
    <subcellularLocation>
        <location evidence="1 3 4">Nucleus</location>
    </subcellularLocation>
</comment>
<evidence type="ECO:0000256" key="1">
    <source>
        <dbReference type="ARBA" id="ARBA00004123"/>
    </source>
</evidence>
<dbReference type="Pfam" id="PF00046">
    <property type="entry name" value="Homeodomain"/>
    <property type="match status" value="1"/>
</dbReference>
<evidence type="ECO:0000256" key="3">
    <source>
        <dbReference type="PROSITE-ProRule" id="PRU00108"/>
    </source>
</evidence>
<gene>
    <name evidence="8" type="primary">LOC108672127</name>
</gene>
<dbReference type="KEGG" id="hazt:108672127"/>
<feature type="region of interest" description="Disordered" evidence="5">
    <location>
        <begin position="71"/>
        <end position="91"/>
    </location>
</feature>
<protein>
    <submittedName>
        <fullName evidence="8">T-cell leukemia homeobox protein 2-like</fullName>
    </submittedName>
</protein>
<keyword evidence="3 4" id="KW-0238">DNA-binding</keyword>
<organism evidence="7 8">
    <name type="scientific">Hyalella azteca</name>
    <name type="common">Amphipod</name>
    <dbReference type="NCBI Taxonomy" id="294128"/>
    <lineage>
        <taxon>Eukaryota</taxon>
        <taxon>Metazoa</taxon>
        <taxon>Ecdysozoa</taxon>
        <taxon>Arthropoda</taxon>
        <taxon>Crustacea</taxon>
        <taxon>Multicrustacea</taxon>
        <taxon>Malacostraca</taxon>
        <taxon>Eumalacostraca</taxon>
        <taxon>Peracarida</taxon>
        <taxon>Amphipoda</taxon>
        <taxon>Senticaudata</taxon>
        <taxon>Talitrida</taxon>
        <taxon>Talitroidea</taxon>
        <taxon>Hyalellidae</taxon>
        <taxon>Hyalella</taxon>
    </lineage>
</organism>
<dbReference type="GO" id="GO:0000978">
    <property type="term" value="F:RNA polymerase II cis-regulatory region sequence-specific DNA binding"/>
    <property type="evidence" value="ECO:0007669"/>
    <property type="project" value="TreeGrafter"/>
</dbReference>